<dbReference type="CDD" id="cd03411">
    <property type="entry name" value="Ferrochelatase_N"/>
    <property type="match status" value="1"/>
</dbReference>
<dbReference type="InterPro" id="IPR019772">
    <property type="entry name" value="Ferrochelatase_AS"/>
</dbReference>
<dbReference type="EMBL" id="JAFIRA010000001">
    <property type="protein sequence ID" value="MCJ2541367.1"/>
    <property type="molecule type" value="Genomic_DNA"/>
</dbReference>
<name>A0ABT0C6F1_THEVL</name>
<dbReference type="InterPro" id="IPR033644">
    <property type="entry name" value="Ferrochelatase_C"/>
</dbReference>
<dbReference type="PANTHER" id="PTHR11108:SF1">
    <property type="entry name" value="FERROCHELATASE, MITOCHONDRIAL"/>
    <property type="match status" value="1"/>
</dbReference>
<gene>
    <name evidence="6" type="primary">hemH</name>
    <name evidence="8" type="ORF">JX360_00350</name>
</gene>
<dbReference type="Gene3D" id="3.40.50.1400">
    <property type="match status" value="2"/>
</dbReference>
<evidence type="ECO:0000256" key="3">
    <source>
        <dbReference type="ARBA" id="ARBA00023239"/>
    </source>
</evidence>
<keyword evidence="3 6" id="KW-0456">Lyase</keyword>
<dbReference type="PROSITE" id="PS00534">
    <property type="entry name" value="FERROCHELATASE"/>
    <property type="match status" value="1"/>
</dbReference>
<protein>
    <recommendedName>
        <fullName evidence="6 7">Ferrochelatase</fullName>
        <ecNumber evidence="6 7">4.98.1.1</ecNumber>
    </recommendedName>
    <alternativeName>
        <fullName evidence="6">Heme synthase</fullName>
    </alternativeName>
    <alternativeName>
        <fullName evidence="6">Protoheme ferro-lyase</fullName>
    </alternativeName>
</protein>
<dbReference type="GO" id="GO:0016829">
    <property type="term" value="F:lyase activity"/>
    <property type="evidence" value="ECO:0007669"/>
    <property type="project" value="UniProtKB-KW"/>
</dbReference>
<dbReference type="SUPFAM" id="SSF53800">
    <property type="entry name" value="Chelatase"/>
    <property type="match status" value="1"/>
</dbReference>
<keyword evidence="4 6" id="KW-0627">Porphyrin biosynthesis</keyword>
<dbReference type="PANTHER" id="PTHR11108">
    <property type="entry name" value="FERROCHELATASE"/>
    <property type="match status" value="1"/>
</dbReference>
<dbReference type="RefSeq" id="WP_244348370.1">
    <property type="nucleotide sequence ID" value="NZ_JAFIRA010000001.1"/>
</dbReference>
<dbReference type="InterPro" id="IPR033659">
    <property type="entry name" value="Ferrochelatase_N"/>
</dbReference>
<evidence type="ECO:0000313" key="8">
    <source>
        <dbReference type="EMBL" id="MCJ2541367.1"/>
    </source>
</evidence>
<evidence type="ECO:0000256" key="7">
    <source>
        <dbReference type="RuleBase" id="RU000607"/>
    </source>
</evidence>
<evidence type="ECO:0000256" key="4">
    <source>
        <dbReference type="ARBA" id="ARBA00023244"/>
    </source>
</evidence>
<comment type="subcellular location">
    <subcellularLocation>
        <location evidence="6 7">Cytoplasm</location>
    </subcellularLocation>
</comment>
<organism evidence="8 9">
    <name type="scientific">Thermostichus vulcanus str. 'Rupite'</name>
    <dbReference type="NCBI Taxonomy" id="2813851"/>
    <lineage>
        <taxon>Bacteria</taxon>
        <taxon>Bacillati</taxon>
        <taxon>Cyanobacteriota</taxon>
        <taxon>Cyanophyceae</taxon>
        <taxon>Thermostichales</taxon>
        <taxon>Thermostichaceae</taxon>
        <taxon>Thermostichus</taxon>
    </lineage>
</organism>
<comment type="catalytic activity">
    <reaction evidence="6 7">
        <text>heme b + 2 H(+) = protoporphyrin IX + Fe(2+)</text>
        <dbReference type="Rhea" id="RHEA:22584"/>
        <dbReference type="ChEBI" id="CHEBI:15378"/>
        <dbReference type="ChEBI" id="CHEBI:29033"/>
        <dbReference type="ChEBI" id="CHEBI:57306"/>
        <dbReference type="ChEBI" id="CHEBI:60344"/>
        <dbReference type="EC" id="4.98.1.1"/>
    </reaction>
</comment>
<feature type="binding site" evidence="6">
    <location>
        <position position="277"/>
    </location>
    <ligand>
        <name>Fe(2+)</name>
        <dbReference type="ChEBI" id="CHEBI:29033"/>
    </ligand>
</feature>
<evidence type="ECO:0000256" key="6">
    <source>
        <dbReference type="HAMAP-Rule" id="MF_00323"/>
    </source>
</evidence>
<dbReference type="HAMAP" id="MF_00323">
    <property type="entry name" value="Ferrochelatase"/>
    <property type="match status" value="1"/>
</dbReference>
<comment type="catalytic activity">
    <reaction evidence="5">
        <text>Fe-coproporphyrin III + 2 H(+) = coproporphyrin III + Fe(2+)</text>
        <dbReference type="Rhea" id="RHEA:49572"/>
        <dbReference type="ChEBI" id="CHEBI:15378"/>
        <dbReference type="ChEBI" id="CHEBI:29033"/>
        <dbReference type="ChEBI" id="CHEBI:68438"/>
        <dbReference type="ChEBI" id="CHEBI:131725"/>
        <dbReference type="EC" id="4.99.1.9"/>
    </reaction>
    <physiologicalReaction direction="right-to-left" evidence="5">
        <dbReference type="Rhea" id="RHEA:49574"/>
    </physiologicalReaction>
</comment>
<sequence>MSKSGVLLLNLGGPETQADVQPFLYNLFADPELIRLPFPFLQRVFAWAISSLRAEKSRRNYAAIGGGSPLRRITAEQARELQAHLVAEGYDVPVYVAMRYWHPFTESVVQQIKSDGITRLVVLPLYPQYSISTTGSSFKLLDRLWAEDPELARIERHLICSWYDQPDYVQAMAAGIRAGLDQFEHPEQVHVLFSAHGIPESYVTKAGDPYQQEMEACVQLIWQQVGRPNPHTLSYQSRVGSVKWLHPYTETVIPELGSRGVKHLLVVPISFVSEHIETLQEIDIEYRELAHHSGIPDFRRVPALNADPQFIAGLVALVRPHLLTPGLASSAFAPATALHP</sequence>
<keyword evidence="9" id="KW-1185">Reference proteome</keyword>
<dbReference type="CDD" id="cd00419">
    <property type="entry name" value="Ferrochelatase_C"/>
    <property type="match status" value="1"/>
</dbReference>
<comment type="pathway">
    <text evidence="6 7">Porphyrin-containing compound metabolism; protoheme biosynthesis; protoheme from protoporphyrin-IX: step 1/1.</text>
</comment>
<keyword evidence="1 6" id="KW-0408">Iron</keyword>
<dbReference type="Pfam" id="PF00762">
    <property type="entry name" value="Ferrochelatase"/>
    <property type="match status" value="1"/>
</dbReference>
<feature type="binding site" evidence="6">
    <location>
        <position position="196"/>
    </location>
    <ligand>
        <name>Fe(2+)</name>
        <dbReference type="ChEBI" id="CHEBI:29033"/>
    </ligand>
</feature>
<dbReference type="NCBIfam" id="TIGR00109">
    <property type="entry name" value="hemH"/>
    <property type="match status" value="1"/>
</dbReference>
<keyword evidence="2 6" id="KW-0350">Heme biosynthesis</keyword>
<dbReference type="InterPro" id="IPR001015">
    <property type="entry name" value="Ferrochelatase"/>
</dbReference>
<keyword evidence="6 7" id="KW-0963">Cytoplasm</keyword>
<comment type="similarity">
    <text evidence="6 7">Belongs to the ferrochelatase family.</text>
</comment>
<dbReference type="Proteomes" id="UP000830835">
    <property type="component" value="Unassembled WGS sequence"/>
</dbReference>
<comment type="function">
    <text evidence="6 7">Catalyzes the ferrous insertion into protoporphyrin IX.</text>
</comment>
<evidence type="ECO:0000256" key="1">
    <source>
        <dbReference type="ARBA" id="ARBA00023004"/>
    </source>
</evidence>
<evidence type="ECO:0000313" key="9">
    <source>
        <dbReference type="Proteomes" id="UP000830835"/>
    </source>
</evidence>
<dbReference type="EC" id="4.98.1.1" evidence="6 7"/>
<evidence type="ECO:0000256" key="2">
    <source>
        <dbReference type="ARBA" id="ARBA00023133"/>
    </source>
</evidence>
<comment type="caution">
    <text evidence="8">The sequence shown here is derived from an EMBL/GenBank/DDBJ whole genome shotgun (WGS) entry which is preliminary data.</text>
</comment>
<keyword evidence="6" id="KW-0479">Metal-binding</keyword>
<proteinExistence type="inferred from homology"/>
<reference evidence="8" key="1">
    <citation type="submission" date="2021-02" db="EMBL/GenBank/DDBJ databases">
        <title>The CRISPR/cas machinery reduction and long-range gene transfer in the hot spring cyanobacterium Synechococcus.</title>
        <authorList>
            <person name="Dvorak P."/>
            <person name="Jahodarova E."/>
            <person name="Hasler P."/>
            <person name="Poulickova A."/>
        </authorList>
    </citation>
    <scope>NUCLEOTIDE SEQUENCE</scope>
    <source>
        <strain evidence="8">Rupite</strain>
    </source>
</reference>
<accession>A0ABT0C6F1</accession>
<evidence type="ECO:0000256" key="5">
    <source>
        <dbReference type="ARBA" id="ARBA00024536"/>
    </source>
</evidence>